<dbReference type="Pfam" id="PF00583">
    <property type="entry name" value="Acetyltransf_1"/>
    <property type="match status" value="1"/>
</dbReference>
<sequence length="266" mass="30927">MGIVELTSKNHEEVVDLFGDEITNYYFIVEDLVRNNYKKEGFRVFGEYEEGVLKSILLNNLNNVTYYCPEDRSIDAYEEVLWRLTFSKLSGPSDLMEKFLPYVKVVEDTISYMGVMKNIKAKRRYEDLPIGIIKTEKEVAMQYDLLMLTEEYRDVLPSDKREYIDEEMKRIKDTTDRTAYLSINGEIVSSCSTVREGEKSAIVIGVVTNPKHRNKGYGSEALIGLFEVLLKEGKYPYLFYNNPIAREVYKNIGITEVCPWRVTYVK</sequence>
<dbReference type="Proteomes" id="UP001519308">
    <property type="component" value="Unassembled WGS sequence"/>
</dbReference>
<dbReference type="RefSeq" id="WP_021283555.1">
    <property type="nucleotide sequence ID" value="NZ_JAGGLL010000009.1"/>
</dbReference>
<dbReference type="EMBL" id="JAGGLL010000009">
    <property type="protein sequence ID" value="MBP2021631.1"/>
    <property type="molecule type" value="Genomic_DNA"/>
</dbReference>
<evidence type="ECO:0000313" key="2">
    <source>
        <dbReference type="EMBL" id="MBP2021631.1"/>
    </source>
</evidence>
<gene>
    <name evidence="2" type="ORF">J2Z44_001427</name>
</gene>
<evidence type="ECO:0000313" key="3">
    <source>
        <dbReference type="Proteomes" id="UP001519308"/>
    </source>
</evidence>
<protein>
    <submittedName>
        <fullName evidence="2">GNAT family acetyltransferase</fullName>
    </submittedName>
</protein>
<reference evidence="2 3" key="1">
    <citation type="submission" date="2021-03" db="EMBL/GenBank/DDBJ databases">
        <title>Genomic Encyclopedia of Type Strains, Phase IV (KMG-IV): sequencing the most valuable type-strain genomes for metagenomic binning, comparative biology and taxonomic classification.</title>
        <authorList>
            <person name="Goeker M."/>
        </authorList>
    </citation>
    <scope>NUCLEOTIDE SEQUENCE [LARGE SCALE GENOMIC DNA]</scope>
    <source>
        <strain evidence="2 3">DSM 28650</strain>
    </source>
</reference>
<dbReference type="InterPro" id="IPR000182">
    <property type="entry name" value="GNAT_dom"/>
</dbReference>
<dbReference type="PROSITE" id="PS51186">
    <property type="entry name" value="GNAT"/>
    <property type="match status" value="1"/>
</dbReference>
<comment type="caution">
    <text evidence="2">The sequence shown here is derived from an EMBL/GenBank/DDBJ whole genome shotgun (WGS) entry which is preliminary data.</text>
</comment>
<feature type="domain" description="N-acetyltransferase" evidence="1">
    <location>
        <begin position="131"/>
        <end position="266"/>
    </location>
</feature>
<organism evidence="2 3">
    <name type="scientific">Clostridium punense</name>
    <dbReference type="NCBI Taxonomy" id="1054297"/>
    <lineage>
        <taxon>Bacteria</taxon>
        <taxon>Bacillati</taxon>
        <taxon>Bacillota</taxon>
        <taxon>Clostridia</taxon>
        <taxon>Eubacteriales</taxon>
        <taxon>Clostridiaceae</taxon>
        <taxon>Clostridium</taxon>
    </lineage>
</organism>
<dbReference type="CDD" id="cd04301">
    <property type="entry name" value="NAT_SF"/>
    <property type="match status" value="1"/>
</dbReference>
<accession>A0ABS4K3E2</accession>
<keyword evidence="3" id="KW-1185">Reference proteome</keyword>
<dbReference type="Gene3D" id="3.40.630.30">
    <property type="match status" value="1"/>
</dbReference>
<evidence type="ECO:0000259" key="1">
    <source>
        <dbReference type="PROSITE" id="PS51186"/>
    </source>
</evidence>
<dbReference type="SUPFAM" id="SSF55729">
    <property type="entry name" value="Acyl-CoA N-acyltransferases (Nat)"/>
    <property type="match status" value="1"/>
</dbReference>
<name>A0ABS4K3E2_9CLOT</name>
<proteinExistence type="predicted"/>
<dbReference type="InterPro" id="IPR016181">
    <property type="entry name" value="Acyl_CoA_acyltransferase"/>
</dbReference>